<dbReference type="InterPro" id="IPR005841">
    <property type="entry name" value="Alpha-D-phosphohexomutase_SF"/>
</dbReference>
<dbReference type="GO" id="GO:0008966">
    <property type="term" value="F:phosphoglucosamine mutase activity"/>
    <property type="evidence" value="ECO:0007669"/>
    <property type="project" value="UniProtKB-UniRule"/>
</dbReference>
<dbReference type="PRINTS" id="PR00509">
    <property type="entry name" value="PGMPMM"/>
</dbReference>
<dbReference type="AlphaFoldDB" id="A0A1Q9JKV9"/>
<dbReference type="Pfam" id="PF02879">
    <property type="entry name" value="PGM_PMM_II"/>
    <property type="match status" value="1"/>
</dbReference>
<feature type="domain" description="Alpha-D-phosphohexomutase C-terminal" evidence="10">
    <location>
        <begin position="374"/>
        <end position="442"/>
    </location>
</feature>
<dbReference type="InterPro" id="IPR005846">
    <property type="entry name" value="A-D-PHexomutase_a/b/a-III"/>
</dbReference>
<evidence type="ECO:0000259" key="11">
    <source>
        <dbReference type="Pfam" id="PF02878"/>
    </source>
</evidence>
<feature type="modified residue" description="Phosphoserine" evidence="7">
    <location>
        <position position="100"/>
    </location>
</feature>
<dbReference type="PANTHER" id="PTHR42946:SF1">
    <property type="entry name" value="PHOSPHOGLUCOMUTASE (ALPHA-D-GLUCOSE-1,6-BISPHOSPHATE-DEPENDENT)"/>
    <property type="match status" value="1"/>
</dbReference>
<dbReference type="HAMAP" id="MF_01554_B">
    <property type="entry name" value="GlmM_B"/>
    <property type="match status" value="1"/>
</dbReference>
<accession>A0A1Q9JKV9</accession>
<evidence type="ECO:0000313" key="14">
    <source>
        <dbReference type="EMBL" id="OLR56784.1"/>
    </source>
</evidence>
<dbReference type="InterPro" id="IPR050060">
    <property type="entry name" value="Phosphoglucosamine_mutase"/>
</dbReference>
<dbReference type="NCBIfam" id="NF008139">
    <property type="entry name" value="PRK10887.1"/>
    <property type="match status" value="1"/>
</dbReference>
<dbReference type="EC" id="5.4.2.10" evidence="7 9"/>
<dbReference type="FunFam" id="3.40.120.10:FF:000003">
    <property type="entry name" value="Phosphoglucosamine mutase"/>
    <property type="match status" value="1"/>
</dbReference>
<evidence type="ECO:0000259" key="10">
    <source>
        <dbReference type="Pfam" id="PF00408"/>
    </source>
</evidence>
<dbReference type="Pfam" id="PF02878">
    <property type="entry name" value="PGM_PMM_I"/>
    <property type="match status" value="1"/>
</dbReference>
<dbReference type="FunFam" id="3.30.310.50:FF:000001">
    <property type="entry name" value="Phosphoglucosamine mutase"/>
    <property type="match status" value="1"/>
</dbReference>
<feature type="binding site" evidence="7">
    <location>
        <position position="243"/>
    </location>
    <ligand>
        <name>Mg(2+)</name>
        <dbReference type="ChEBI" id="CHEBI:18420"/>
    </ligand>
</feature>
<dbReference type="Proteomes" id="UP000187404">
    <property type="component" value="Unassembled WGS sequence"/>
</dbReference>
<dbReference type="FunFam" id="3.40.120.10:FF:000001">
    <property type="entry name" value="Phosphoglucosamine mutase"/>
    <property type="match status" value="1"/>
</dbReference>
<dbReference type="Gene3D" id="3.30.310.50">
    <property type="entry name" value="Alpha-D-phosphohexomutase, C-terminal domain"/>
    <property type="match status" value="1"/>
</dbReference>
<evidence type="ECO:0000313" key="15">
    <source>
        <dbReference type="Proteomes" id="UP000187404"/>
    </source>
</evidence>
<dbReference type="NCBIfam" id="TIGR01455">
    <property type="entry name" value="glmM"/>
    <property type="match status" value="1"/>
</dbReference>
<dbReference type="STRING" id="1261640.BHK98_12345"/>
<dbReference type="GO" id="GO:0005829">
    <property type="term" value="C:cytosol"/>
    <property type="evidence" value="ECO:0007669"/>
    <property type="project" value="TreeGrafter"/>
</dbReference>
<evidence type="ECO:0000259" key="12">
    <source>
        <dbReference type="Pfam" id="PF02879"/>
    </source>
</evidence>
<organism evidence="14 15">
    <name type="scientific">Hornefia porci</name>
    <dbReference type="NCBI Taxonomy" id="2652292"/>
    <lineage>
        <taxon>Bacteria</taxon>
        <taxon>Bacillati</taxon>
        <taxon>Bacillota</taxon>
        <taxon>Clostridia</taxon>
        <taxon>Peptostreptococcales</taxon>
        <taxon>Anaerovoracaceae</taxon>
        <taxon>Hornefia</taxon>
    </lineage>
</organism>
<dbReference type="InterPro" id="IPR016055">
    <property type="entry name" value="A-D-PHexomutase_a/b/a-I/II/III"/>
</dbReference>
<dbReference type="PROSITE" id="PS00710">
    <property type="entry name" value="PGM_PMM"/>
    <property type="match status" value="1"/>
</dbReference>
<dbReference type="InterPro" id="IPR006352">
    <property type="entry name" value="GlmM_bact"/>
</dbReference>
<proteinExistence type="inferred from homology"/>
<dbReference type="PANTHER" id="PTHR42946">
    <property type="entry name" value="PHOSPHOHEXOSE MUTASE"/>
    <property type="match status" value="1"/>
</dbReference>
<dbReference type="GO" id="GO:0000287">
    <property type="term" value="F:magnesium ion binding"/>
    <property type="evidence" value="ECO:0007669"/>
    <property type="project" value="UniProtKB-UniRule"/>
</dbReference>
<evidence type="ECO:0000259" key="13">
    <source>
        <dbReference type="Pfam" id="PF02880"/>
    </source>
</evidence>
<feature type="domain" description="Alpha-D-phosphohexomutase alpha/beta/alpha" evidence="12">
    <location>
        <begin position="160"/>
        <end position="254"/>
    </location>
</feature>
<feature type="binding site" description="via phosphate group" evidence="7">
    <location>
        <position position="100"/>
    </location>
    <ligand>
        <name>Mg(2+)</name>
        <dbReference type="ChEBI" id="CHEBI:18420"/>
    </ligand>
</feature>
<keyword evidence="5 7" id="KW-0413">Isomerase</keyword>
<evidence type="ECO:0000256" key="2">
    <source>
        <dbReference type="ARBA" id="ARBA00022553"/>
    </source>
</evidence>
<dbReference type="InterPro" id="IPR005843">
    <property type="entry name" value="A-D-PHexomutase_C"/>
</dbReference>
<sequence length="450" mass="48658">MGRLFGTDGVRGVANSELTPELAFNLGKAGASVLGESRKNPMIIIGKDTRVSGDMLENALTAGILAVGGNVIKVGVIPTPAVAYLVRHYEAQAGVVISASHNPFEYNGIKFFNSEGYKLDDSIEEKIEDLIIRGIDPNAHMTGEALGTCMEGEENAMEIYRRYLLSTIDVRLDGMTVVMDCANGASYKIAPQVYRDLGARVIPIGCSPNGININDHIGSTHPEKLQQKVREEHADIGLAYDGDADRLIVVDENGEVIDGDKTICICARMLKDDGKLAKNKVTATVMSNLGFHKYIENMGADVDVTDVGDRYVLEAMLKSGCVIGGEQSGHIIFRDYSTTGDGAVSSLQFMKALKRSGRRPSELAAEITLYPQVLVNARVTGEGKTLYKKDEEVLRAVEIIEEKMAGDGRVLIRPSGTEPLVRIMIEGRDKAAISEMAQALADLISSKYGK</sequence>
<comment type="function">
    <text evidence="7 9">Catalyzes the conversion of glucosamine-6-phosphate to glucosamine-1-phosphate.</text>
</comment>
<evidence type="ECO:0000256" key="8">
    <source>
        <dbReference type="RuleBase" id="RU004326"/>
    </source>
</evidence>
<reference evidence="14 15" key="1">
    <citation type="journal article" date="2016" name="Appl. Environ. Microbiol.">
        <title>Function and Phylogeny of Bacterial Butyryl Coenzyme A:Acetate Transferases and Their Diversity in the Proximal Colon of Swine.</title>
        <authorList>
            <person name="Trachsel J."/>
            <person name="Bayles D.O."/>
            <person name="Looft T."/>
            <person name="Levine U.Y."/>
            <person name="Allen H.K."/>
        </authorList>
    </citation>
    <scope>NUCLEOTIDE SEQUENCE [LARGE SCALE GENOMIC DNA]</scope>
    <source>
        <strain evidence="14 15">68-3-10</strain>
    </source>
</reference>
<evidence type="ECO:0000256" key="1">
    <source>
        <dbReference type="ARBA" id="ARBA00010231"/>
    </source>
</evidence>
<feature type="binding site" evidence="7">
    <location>
        <position position="241"/>
    </location>
    <ligand>
        <name>Mg(2+)</name>
        <dbReference type="ChEBI" id="CHEBI:18420"/>
    </ligand>
</feature>
<keyword evidence="15" id="KW-1185">Reference proteome</keyword>
<feature type="active site" description="Phosphoserine intermediate" evidence="7">
    <location>
        <position position="100"/>
    </location>
</feature>
<evidence type="ECO:0000256" key="7">
    <source>
        <dbReference type="HAMAP-Rule" id="MF_01554"/>
    </source>
</evidence>
<keyword evidence="3 7" id="KW-0479">Metal-binding</keyword>
<feature type="domain" description="Alpha-D-phosphohexomutase alpha/beta/alpha" evidence="11">
    <location>
        <begin position="3"/>
        <end position="131"/>
    </location>
</feature>
<gene>
    <name evidence="7" type="primary">glmM</name>
    <name evidence="14" type="ORF">BHK98_12345</name>
</gene>
<dbReference type="GO" id="GO:0004615">
    <property type="term" value="F:phosphomannomutase activity"/>
    <property type="evidence" value="ECO:0007669"/>
    <property type="project" value="TreeGrafter"/>
</dbReference>
<keyword evidence="4 7" id="KW-0460">Magnesium</keyword>
<feature type="binding site" evidence="7">
    <location>
        <position position="245"/>
    </location>
    <ligand>
        <name>Mg(2+)</name>
        <dbReference type="ChEBI" id="CHEBI:18420"/>
    </ligand>
</feature>
<dbReference type="InterPro" id="IPR036900">
    <property type="entry name" value="A-D-PHexomutase_C_sf"/>
</dbReference>
<dbReference type="RefSeq" id="WP_075714679.1">
    <property type="nucleotide sequence ID" value="NZ_MJIE01000001.1"/>
</dbReference>
<evidence type="ECO:0000256" key="4">
    <source>
        <dbReference type="ARBA" id="ARBA00022842"/>
    </source>
</evidence>
<comment type="cofactor">
    <cofactor evidence="7">
        <name>Mg(2+)</name>
        <dbReference type="ChEBI" id="CHEBI:18420"/>
    </cofactor>
    <text evidence="7">Binds 1 Mg(2+) ion per subunit.</text>
</comment>
<name>A0A1Q9JKV9_9FIRM</name>
<comment type="PTM">
    <text evidence="7">Activated by phosphorylation.</text>
</comment>
<dbReference type="InterPro" id="IPR016066">
    <property type="entry name" value="A-D-PHexomutase_CS"/>
</dbReference>
<dbReference type="CDD" id="cd05802">
    <property type="entry name" value="GlmM"/>
    <property type="match status" value="1"/>
</dbReference>
<dbReference type="SUPFAM" id="SSF55957">
    <property type="entry name" value="Phosphoglucomutase, C-terminal domain"/>
    <property type="match status" value="1"/>
</dbReference>
<dbReference type="Pfam" id="PF00408">
    <property type="entry name" value="PGM_PMM_IV"/>
    <property type="match status" value="1"/>
</dbReference>
<dbReference type="Gene3D" id="3.40.120.10">
    <property type="entry name" value="Alpha-D-Glucose-1,6-Bisphosphate, subunit A, domain 3"/>
    <property type="match status" value="3"/>
</dbReference>
<dbReference type="GO" id="GO:0009252">
    <property type="term" value="P:peptidoglycan biosynthetic process"/>
    <property type="evidence" value="ECO:0007669"/>
    <property type="project" value="TreeGrafter"/>
</dbReference>
<evidence type="ECO:0000256" key="5">
    <source>
        <dbReference type="ARBA" id="ARBA00023235"/>
    </source>
</evidence>
<evidence type="ECO:0000256" key="3">
    <source>
        <dbReference type="ARBA" id="ARBA00022723"/>
    </source>
</evidence>
<protein>
    <recommendedName>
        <fullName evidence="7 9">Phosphoglucosamine mutase</fullName>
        <ecNumber evidence="7 9">5.4.2.10</ecNumber>
    </recommendedName>
</protein>
<comment type="similarity">
    <text evidence="1 7 8">Belongs to the phosphohexose mutase family.</text>
</comment>
<dbReference type="EMBL" id="MJIE01000001">
    <property type="protein sequence ID" value="OLR56784.1"/>
    <property type="molecule type" value="Genomic_DNA"/>
</dbReference>
<comment type="caution">
    <text evidence="14">The sequence shown here is derived from an EMBL/GenBank/DDBJ whole genome shotgun (WGS) entry which is preliminary data.</text>
</comment>
<dbReference type="InterPro" id="IPR005844">
    <property type="entry name" value="A-D-PHexomutase_a/b/a-I"/>
</dbReference>
<comment type="catalytic activity">
    <reaction evidence="6 7 9">
        <text>alpha-D-glucosamine 1-phosphate = D-glucosamine 6-phosphate</text>
        <dbReference type="Rhea" id="RHEA:23424"/>
        <dbReference type="ChEBI" id="CHEBI:58516"/>
        <dbReference type="ChEBI" id="CHEBI:58725"/>
        <dbReference type="EC" id="5.4.2.10"/>
    </reaction>
</comment>
<dbReference type="OrthoDB" id="9806956at2"/>
<dbReference type="GO" id="GO:0006048">
    <property type="term" value="P:UDP-N-acetylglucosamine biosynthetic process"/>
    <property type="evidence" value="ECO:0007669"/>
    <property type="project" value="TreeGrafter"/>
</dbReference>
<dbReference type="InterPro" id="IPR005845">
    <property type="entry name" value="A-D-PHexomutase_a/b/a-II"/>
</dbReference>
<dbReference type="Pfam" id="PF02880">
    <property type="entry name" value="PGM_PMM_III"/>
    <property type="match status" value="1"/>
</dbReference>
<evidence type="ECO:0000256" key="9">
    <source>
        <dbReference type="RuleBase" id="RU004327"/>
    </source>
</evidence>
<dbReference type="SUPFAM" id="SSF53738">
    <property type="entry name" value="Phosphoglucomutase, first 3 domains"/>
    <property type="match status" value="3"/>
</dbReference>
<evidence type="ECO:0000256" key="6">
    <source>
        <dbReference type="ARBA" id="ARBA00050364"/>
    </source>
</evidence>
<keyword evidence="2 7" id="KW-0597">Phosphoprotein</keyword>
<dbReference type="GO" id="GO:0005975">
    <property type="term" value="P:carbohydrate metabolic process"/>
    <property type="evidence" value="ECO:0007669"/>
    <property type="project" value="InterPro"/>
</dbReference>
<feature type="domain" description="Alpha-D-phosphohexomutase alpha/beta/alpha" evidence="13">
    <location>
        <begin position="258"/>
        <end position="367"/>
    </location>
</feature>